<comment type="caution">
    <text evidence="11">The sequence shown here is derived from an EMBL/GenBank/DDBJ whole genome shotgun (WGS) entry which is preliminary data.</text>
</comment>
<evidence type="ECO:0000313" key="12">
    <source>
        <dbReference type="Proteomes" id="UP000281474"/>
    </source>
</evidence>
<dbReference type="GO" id="GO:0006750">
    <property type="term" value="P:glutathione biosynthetic process"/>
    <property type="evidence" value="ECO:0007669"/>
    <property type="project" value="UniProtKB-UniRule"/>
</dbReference>
<dbReference type="InterPro" id="IPR007370">
    <property type="entry name" value="Glu_cys_ligase"/>
</dbReference>
<evidence type="ECO:0000313" key="11">
    <source>
        <dbReference type="EMBL" id="RLV61517.1"/>
    </source>
</evidence>
<evidence type="ECO:0000256" key="9">
    <source>
        <dbReference type="RuleBase" id="RU004391"/>
    </source>
</evidence>
<dbReference type="PANTHER" id="PTHR38761:SF1">
    <property type="entry name" value="GLUTAMATE--CYSTEINE LIGASE"/>
    <property type="match status" value="1"/>
</dbReference>
<dbReference type="GO" id="GO:0005524">
    <property type="term" value="F:ATP binding"/>
    <property type="evidence" value="ECO:0007669"/>
    <property type="project" value="UniProtKB-KW"/>
</dbReference>
<evidence type="ECO:0000259" key="10">
    <source>
        <dbReference type="Pfam" id="PF04262"/>
    </source>
</evidence>
<evidence type="ECO:0000256" key="1">
    <source>
        <dbReference type="ARBA" id="ARBA00005006"/>
    </source>
</evidence>
<dbReference type="EC" id="6.3.2.2" evidence="8"/>
<dbReference type="GO" id="GO:0046872">
    <property type="term" value="F:metal ion binding"/>
    <property type="evidence" value="ECO:0007669"/>
    <property type="project" value="TreeGrafter"/>
</dbReference>
<dbReference type="InterPro" id="IPR006334">
    <property type="entry name" value="Glut_cys_ligase"/>
</dbReference>
<dbReference type="Pfam" id="PF04262">
    <property type="entry name" value="Glu_cys_ligase"/>
    <property type="match status" value="1"/>
</dbReference>
<comment type="catalytic activity">
    <reaction evidence="7 8 9">
        <text>L-cysteine + L-glutamate + ATP = gamma-L-glutamyl-L-cysteine + ADP + phosphate + H(+)</text>
        <dbReference type="Rhea" id="RHEA:13285"/>
        <dbReference type="ChEBI" id="CHEBI:15378"/>
        <dbReference type="ChEBI" id="CHEBI:29985"/>
        <dbReference type="ChEBI" id="CHEBI:30616"/>
        <dbReference type="ChEBI" id="CHEBI:35235"/>
        <dbReference type="ChEBI" id="CHEBI:43474"/>
        <dbReference type="ChEBI" id="CHEBI:58173"/>
        <dbReference type="ChEBI" id="CHEBI:456216"/>
        <dbReference type="EC" id="6.3.2.2"/>
    </reaction>
</comment>
<dbReference type="OrthoDB" id="9803907at2"/>
<feature type="domain" description="Glutamate--cysteine ligase" evidence="10">
    <location>
        <begin position="10"/>
        <end position="382"/>
    </location>
</feature>
<protein>
    <recommendedName>
        <fullName evidence="8">Glutamate--cysteine ligase</fullName>
        <ecNumber evidence="8">6.3.2.2</ecNumber>
    </recommendedName>
    <alternativeName>
        <fullName evidence="8">Gamma-ECS</fullName>
        <shortName evidence="8">GCS</shortName>
    </alternativeName>
    <alternativeName>
        <fullName evidence="8">Gamma-glutamylcysteine synthetase</fullName>
    </alternativeName>
</protein>
<reference evidence="11 12" key="1">
    <citation type="submission" date="2018-09" db="EMBL/GenBank/DDBJ databases">
        <title>Phylogeny of the Shewanellaceae, and recommendation for two new genera, Pseudoshewanella and Parashewanella.</title>
        <authorList>
            <person name="Wang G."/>
        </authorList>
    </citation>
    <scope>NUCLEOTIDE SEQUENCE [LARGE SCALE GENOMIC DNA]</scope>
    <source>
        <strain evidence="11 12">C51</strain>
    </source>
</reference>
<dbReference type="NCBIfam" id="TIGR01434">
    <property type="entry name" value="glu_cys_ligase"/>
    <property type="match status" value="1"/>
</dbReference>
<dbReference type="GO" id="GO:0005829">
    <property type="term" value="C:cytosol"/>
    <property type="evidence" value="ECO:0007669"/>
    <property type="project" value="TreeGrafter"/>
</dbReference>
<dbReference type="SUPFAM" id="SSF55931">
    <property type="entry name" value="Glutamine synthetase/guanido kinase"/>
    <property type="match status" value="1"/>
</dbReference>
<proteinExistence type="inferred from homology"/>
<dbReference type="Gene3D" id="3.30.590.20">
    <property type="match status" value="1"/>
</dbReference>
<dbReference type="PANTHER" id="PTHR38761">
    <property type="entry name" value="GLUTAMATE--CYSTEINE LIGASE"/>
    <property type="match status" value="1"/>
</dbReference>
<keyword evidence="12" id="KW-1185">Reference proteome</keyword>
<evidence type="ECO:0000256" key="6">
    <source>
        <dbReference type="ARBA" id="ARBA00022840"/>
    </source>
</evidence>
<dbReference type="RefSeq" id="WP_121837190.1">
    <property type="nucleotide sequence ID" value="NZ_ML014754.1"/>
</dbReference>
<comment type="pathway">
    <text evidence="1 8 9">Sulfur metabolism; glutathione biosynthesis; glutathione from L-cysteine and L-glutamate: step 1/2.</text>
</comment>
<evidence type="ECO:0000256" key="4">
    <source>
        <dbReference type="ARBA" id="ARBA00022684"/>
    </source>
</evidence>
<evidence type="ECO:0000256" key="5">
    <source>
        <dbReference type="ARBA" id="ARBA00022741"/>
    </source>
</evidence>
<sequence length="524" mass="59608">MKTFGQNLAILDNPCGKRALSGIRRGIEREALRVKSDGQLSSKPHSKALGSALTHSRITTDYSESLLEFITPVFDDIPSLFNDLKKTHIYTINNIDSEVLWPVSMPCFVKEPSKIPVAQYGDSNVGKLKTLYRTGLTHRYGAQMQVISGVHFNFSVSQDLWNILYEQSNKALSLDEFISESYFGLIRNYRKQMWILPYLFGASPALCGSFLKGLDTDLTFEKSGLGTLYLPYATSLRMSDLGYTNKEQETLGISYNSLLDYLEGMKRAIRLPSEKFADIGVRVDDAYRQLNANILQIENEFYAPIRPKRVAHAGEKPSDALARGGVEYIEVRALDVNPYSPFGISEEQVRFLDLFLLHCLLSPSEHINDLDEKEMSANLEKIILQGRKPDLQLKRDGKAIKVNQWLSEIFEQLELLAELMDDDGSQEYHDALVLWKQGISSPESTLSGRVLKEFVNQNKDHGTWVLSLANKYQQQLSNMPLTDDEISDYQQQAETSLLQQQQLEQASTQSFDDYLQDYFHYLKE</sequence>
<evidence type="ECO:0000256" key="2">
    <source>
        <dbReference type="ARBA" id="ARBA00008772"/>
    </source>
</evidence>
<keyword evidence="5 8" id="KW-0547">Nucleotide-binding</keyword>
<dbReference type="EMBL" id="QZEI01000002">
    <property type="protein sequence ID" value="RLV61517.1"/>
    <property type="molecule type" value="Genomic_DNA"/>
</dbReference>
<comment type="similarity">
    <text evidence="2 8">Belongs to the glutamate--cysteine ligase type 1 family. Type 1 subfamily.</text>
</comment>
<accession>A0A3L8Q1G2</accession>
<organism evidence="11 12">
    <name type="scientific">Parashewanella curva</name>
    <dbReference type="NCBI Taxonomy" id="2338552"/>
    <lineage>
        <taxon>Bacteria</taxon>
        <taxon>Pseudomonadati</taxon>
        <taxon>Pseudomonadota</taxon>
        <taxon>Gammaproteobacteria</taxon>
        <taxon>Alteromonadales</taxon>
        <taxon>Shewanellaceae</taxon>
        <taxon>Parashewanella</taxon>
    </lineage>
</organism>
<dbReference type="HAMAP" id="MF_00578">
    <property type="entry name" value="Glu_cys_ligase"/>
    <property type="match status" value="1"/>
</dbReference>
<evidence type="ECO:0000256" key="3">
    <source>
        <dbReference type="ARBA" id="ARBA00022598"/>
    </source>
</evidence>
<name>A0A3L8Q1G2_9GAMM</name>
<keyword evidence="4 8" id="KW-0317">Glutathione biosynthesis</keyword>
<dbReference type="Proteomes" id="UP000281474">
    <property type="component" value="Unassembled WGS sequence"/>
</dbReference>
<dbReference type="GO" id="GO:0004357">
    <property type="term" value="F:glutamate-cysteine ligase activity"/>
    <property type="evidence" value="ECO:0007669"/>
    <property type="project" value="UniProtKB-UniRule"/>
</dbReference>
<keyword evidence="6 8" id="KW-0067">ATP-binding</keyword>
<evidence type="ECO:0000256" key="7">
    <source>
        <dbReference type="ARBA" id="ARBA00048819"/>
    </source>
</evidence>
<dbReference type="UniPathway" id="UPA00142">
    <property type="reaction ID" value="UER00209"/>
</dbReference>
<dbReference type="AlphaFoldDB" id="A0A3L8Q1G2"/>
<keyword evidence="3 8" id="KW-0436">Ligase</keyword>
<gene>
    <name evidence="8" type="primary">gshA</name>
    <name evidence="11" type="ORF">D5018_01330</name>
</gene>
<evidence type="ECO:0000256" key="8">
    <source>
        <dbReference type="HAMAP-Rule" id="MF_00578"/>
    </source>
</evidence>
<dbReference type="InterPro" id="IPR014746">
    <property type="entry name" value="Gln_synth/guanido_kin_cat_dom"/>
</dbReference>